<proteinExistence type="predicted"/>
<dbReference type="EMBL" id="UYSG01011880">
    <property type="protein sequence ID" value="VDL63887.1"/>
    <property type="molecule type" value="Genomic_DNA"/>
</dbReference>
<accession>A0A0R3SY90</accession>
<gene>
    <name evidence="1" type="ORF">HDID_LOCUS10733</name>
</gene>
<reference evidence="1 2" key="2">
    <citation type="submission" date="2018-11" db="EMBL/GenBank/DDBJ databases">
        <authorList>
            <consortium name="Pathogen Informatics"/>
        </authorList>
    </citation>
    <scope>NUCLEOTIDE SEQUENCE [LARGE SCALE GENOMIC DNA]</scope>
</reference>
<organism evidence="3">
    <name type="scientific">Hymenolepis diminuta</name>
    <name type="common">Rat tapeworm</name>
    <dbReference type="NCBI Taxonomy" id="6216"/>
    <lineage>
        <taxon>Eukaryota</taxon>
        <taxon>Metazoa</taxon>
        <taxon>Spiralia</taxon>
        <taxon>Lophotrochozoa</taxon>
        <taxon>Platyhelminthes</taxon>
        <taxon>Cestoda</taxon>
        <taxon>Eucestoda</taxon>
        <taxon>Cyclophyllidea</taxon>
        <taxon>Hymenolepididae</taxon>
        <taxon>Hymenolepis</taxon>
    </lineage>
</organism>
<sequence length="60" mass="7070">LQKLAFRLWWRPFTTEIFGDLEETFLDVEIDDVRGGGFFGTLDEFEESFVATDDFALYPR</sequence>
<evidence type="ECO:0000313" key="2">
    <source>
        <dbReference type="Proteomes" id="UP000274504"/>
    </source>
</evidence>
<dbReference type="Proteomes" id="UP000274504">
    <property type="component" value="Unassembled WGS sequence"/>
</dbReference>
<name>A0A0R3SY90_HYMDI</name>
<dbReference type="WBParaSite" id="HDID_0001073501-mRNA-1">
    <property type="protein sequence ID" value="HDID_0001073501-mRNA-1"/>
    <property type="gene ID" value="HDID_0001073501"/>
</dbReference>
<protein>
    <submittedName>
        <fullName evidence="3">DUF2071 domain-containing protein</fullName>
    </submittedName>
</protein>
<reference evidence="3" key="1">
    <citation type="submission" date="2017-02" db="UniProtKB">
        <authorList>
            <consortium name="WormBaseParasite"/>
        </authorList>
    </citation>
    <scope>IDENTIFICATION</scope>
</reference>
<evidence type="ECO:0000313" key="3">
    <source>
        <dbReference type="WBParaSite" id="HDID_0001073501-mRNA-1"/>
    </source>
</evidence>
<evidence type="ECO:0000313" key="1">
    <source>
        <dbReference type="EMBL" id="VDL63887.1"/>
    </source>
</evidence>
<dbReference type="AlphaFoldDB" id="A0A0R3SY90"/>